<feature type="non-terminal residue" evidence="1">
    <location>
        <position position="1"/>
    </location>
</feature>
<protein>
    <submittedName>
        <fullName evidence="1">Uncharacterized protein</fullName>
    </submittedName>
</protein>
<dbReference type="Proteomes" id="UP000015453">
    <property type="component" value="Unassembled WGS sequence"/>
</dbReference>
<organism evidence="1 2">
    <name type="scientific">Genlisea aurea</name>
    <dbReference type="NCBI Taxonomy" id="192259"/>
    <lineage>
        <taxon>Eukaryota</taxon>
        <taxon>Viridiplantae</taxon>
        <taxon>Streptophyta</taxon>
        <taxon>Embryophyta</taxon>
        <taxon>Tracheophyta</taxon>
        <taxon>Spermatophyta</taxon>
        <taxon>Magnoliopsida</taxon>
        <taxon>eudicotyledons</taxon>
        <taxon>Gunneridae</taxon>
        <taxon>Pentapetalae</taxon>
        <taxon>asterids</taxon>
        <taxon>lamiids</taxon>
        <taxon>Lamiales</taxon>
        <taxon>Lentibulariaceae</taxon>
        <taxon>Genlisea</taxon>
    </lineage>
</organism>
<dbReference type="AlphaFoldDB" id="S8D4U1"/>
<evidence type="ECO:0000313" key="1">
    <source>
        <dbReference type="EMBL" id="EPS72351.1"/>
    </source>
</evidence>
<dbReference type="EMBL" id="AUSU01000870">
    <property type="protein sequence ID" value="EPS72351.1"/>
    <property type="molecule type" value="Genomic_DNA"/>
</dbReference>
<name>S8D4U1_9LAMI</name>
<comment type="caution">
    <text evidence="1">The sequence shown here is derived from an EMBL/GenBank/DDBJ whole genome shotgun (WGS) entry which is preliminary data.</text>
</comment>
<gene>
    <name evidence="1" type="ORF">M569_02411</name>
</gene>
<accession>S8D4U1</accession>
<keyword evidence="2" id="KW-1185">Reference proteome</keyword>
<proteinExistence type="predicted"/>
<sequence length="130" mass="14659">GFAYFVWQKSGNQQGEHKTQVHGDVNAEMNGHCFPESVSQTDIVRSDENYVIQIPSNNHFDSCSFNGSLVMINDSQVSGVKTETPHDATLSGELCSPARYNHEMNSESRFRYRETLPNSMAEVKDAARQW</sequence>
<reference evidence="1 2" key="1">
    <citation type="journal article" date="2013" name="BMC Genomics">
        <title>The miniature genome of a carnivorous plant Genlisea aurea contains a low number of genes and short non-coding sequences.</title>
        <authorList>
            <person name="Leushkin E.V."/>
            <person name="Sutormin R.A."/>
            <person name="Nabieva E.R."/>
            <person name="Penin A.A."/>
            <person name="Kondrashov A.S."/>
            <person name="Logacheva M.D."/>
        </authorList>
    </citation>
    <scope>NUCLEOTIDE SEQUENCE [LARGE SCALE GENOMIC DNA]</scope>
</reference>
<evidence type="ECO:0000313" key="2">
    <source>
        <dbReference type="Proteomes" id="UP000015453"/>
    </source>
</evidence>